<proteinExistence type="predicted"/>
<feature type="domain" description="C3HC-type" evidence="4">
    <location>
        <begin position="137"/>
        <end position="190"/>
    </location>
</feature>
<sequence>MSKDSEKRFHSIMDKLFFAPKSAPSPTSGSSSAQTSRGKKRANPSSALALVEPKSRSDRVEAAQHLSVPPAPAHAPLCRPWDRGDLMRRVATFKSMTWFAKPKVVSAINCARRGWINVDTDIIACESCGALEKAALVFSLKLDNGHKILCPWIDNTCDEILAEFPPTPPPVLVDKFRERCSALLQLSVLPVISSSAIQYMKSPQLEQFLGQSSMFYGNGSGDIARTEHSDNEGSADSAKLYYQAQKLISLCGWEPRSLPYVVDSENRLNHSVMKANISSSSHSATNGQNPSINVHSTRNDELVEVERNASTSSSIQSEPNSVVIDCKLCGASVGLWAFSTVPRPLEFFRLVGYAEVHSESHPGTPDSSTKNHLDNRVDTVGAGSDGATLSKERFSNLNLTIAGVLHQQNRTSKQQFLYLARFSYDSEFRDSMSVSQEVMQSDSQMDKGDKHDRENAGNVGLENSEVRDPRTASDANITYENGETDKNDSLVMVSSEGKLLQSGIVVDGSEKQDSPSVPSNLEDNADVNSSITDAQPTSNCEGSENRVLIPINNELVACSSGKDLTHVLPGCTMEFDPIRQHRYFCPWIVSAGNGHLDGNKHYLLYNDRKGVDDPVTSIRNLFTSPPPKRMKPTVLTETLNSS</sequence>
<dbReference type="AlphaFoldDB" id="A0A4Y1RJL8"/>
<accession>A0A4Y1RJL8</accession>
<gene>
    <name evidence="5" type="ORF">Prudu_015120</name>
</gene>
<name>A0A4Y1RJL8_PRUDU</name>
<feature type="region of interest" description="Disordered" evidence="3">
    <location>
        <begin position="433"/>
        <end position="487"/>
    </location>
</feature>
<dbReference type="PANTHER" id="PTHR15835:SF6">
    <property type="entry name" value="ZINC FINGER C3HC-TYPE PROTEIN 1"/>
    <property type="match status" value="1"/>
</dbReference>
<dbReference type="InterPro" id="IPR012935">
    <property type="entry name" value="NuBaID_N"/>
</dbReference>
<dbReference type="PANTHER" id="PTHR15835">
    <property type="entry name" value="NUCLEAR-INTERACTING PARTNER OF ALK"/>
    <property type="match status" value="1"/>
</dbReference>
<evidence type="ECO:0000256" key="2">
    <source>
        <dbReference type="ARBA" id="ARBA00023242"/>
    </source>
</evidence>
<comment type="subcellular location">
    <subcellularLocation>
        <location evidence="1">Nucleus</location>
    </subcellularLocation>
</comment>
<feature type="compositionally biased region" description="Polar residues" evidence="3">
    <location>
        <begin position="433"/>
        <end position="443"/>
    </location>
</feature>
<evidence type="ECO:0000256" key="1">
    <source>
        <dbReference type="ARBA" id="ARBA00004123"/>
    </source>
</evidence>
<keyword evidence="2" id="KW-0539">Nucleus</keyword>
<evidence type="ECO:0000256" key="3">
    <source>
        <dbReference type="SAM" id="MobiDB-lite"/>
    </source>
</evidence>
<dbReference type="GO" id="GO:0008270">
    <property type="term" value="F:zinc ion binding"/>
    <property type="evidence" value="ECO:0007669"/>
    <property type="project" value="InterPro"/>
</dbReference>
<feature type="compositionally biased region" description="Basic and acidic residues" evidence="3">
    <location>
        <begin position="444"/>
        <end position="455"/>
    </location>
</feature>
<evidence type="ECO:0000259" key="4">
    <source>
        <dbReference type="Pfam" id="PF07967"/>
    </source>
</evidence>
<dbReference type="GO" id="GO:0005634">
    <property type="term" value="C:nucleus"/>
    <property type="evidence" value="ECO:0007669"/>
    <property type="project" value="UniProtKB-SubCell"/>
</dbReference>
<feature type="compositionally biased region" description="Low complexity" evidence="3">
    <location>
        <begin position="19"/>
        <end position="36"/>
    </location>
</feature>
<dbReference type="EMBL" id="AP019301">
    <property type="protein sequence ID" value="BBH04076.1"/>
    <property type="molecule type" value="Genomic_DNA"/>
</dbReference>
<dbReference type="Pfam" id="PF07967">
    <property type="entry name" value="zf-C3HC"/>
    <property type="match status" value="2"/>
</dbReference>
<feature type="region of interest" description="Disordered" evidence="3">
    <location>
        <begin position="506"/>
        <end position="541"/>
    </location>
</feature>
<feature type="region of interest" description="Disordered" evidence="3">
    <location>
        <begin position="16"/>
        <end position="54"/>
    </location>
</feature>
<reference evidence="5" key="1">
    <citation type="journal article" date="2019" name="Science">
        <title>Mutation of a bHLH transcription factor allowed almond domestication.</title>
        <authorList>
            <person name="Sanchez-Perez R."/>
            <person name="Pavan S."/>
            <person name="Mazzeo R."/>
            <person name="Moldovan C."/>
            <person name="Aiese Cigliano R."/>
            <person name="Del Cueto J."/>
            <person name="Ricciardi F."/>
            <person name="Lotti C."/>
            <person name="Ricciardi L."/>
            <person name="Dicenta F."/>
            <person name="Lopez-Marques R.L."/>
            <person name="Lindberg Moller B."/>
        </authorList>
    </citation>
    <scope>NUCLEOTIDE SEQUENCE</scope>
</reference>
<feature type="compositionally biased region" description="Polar residues" evidence="3">
    <location>
        <begin position="514"/>
        <end position="541"/>
    </location>
</feature>
<protein>
    <submittedName>
        <fullName evidence="5">C3HC zinc finger-like protein</fullName>
    </submittedName>
</protein>
<feature type="region of interest" description="Disordered" evidence="3">
    <location>
        <begin position="623"/>
        <end position="642"/>
    </location>
</feature>
<feature type="domain" description="C3HC-type" evidence="4">
    <location>
        <begin position="80"/>
        <end position="130"/>
    </location>
</feature>
<organism evidence="5">
    <name type="scientific">Prunus dulcis</name>
    <name type="common">Almond</name>
    <name type="synonym">Amygdalus dulcis</name>
    <dbReference type="NCBI Taxonomy" id="3755"/>
    <lineage>
        <taxon>Eukaryota</taxon>
        <taxon>Viridiplantae</taxon>
        <taxon>Streptophyta</taxon>
        <taxon>Embryophyta</taxon>
        <taxon>Tracheophyta</taxon>
        <taxon>Spermatophyta</taxon>
        <taxon>Magnoliopsida</taxon>
        <taxon>eudicotyledons</taxon>
        <taxon>Gunneridae</taxon>
        <taxon>Pentapetalae</taxon>
        <taxon>rosids</taxon>
        <taxon>fabids</taxon>
        <taxon>Rosales</taxon>
        <taxon>Rosaceae</taxon>
        <taxon>Amygdaloideae</taxon>
        <taxon>Amygdaleae</taxon>
        <taxon>Prunus</taxon>
    </lineage>
</organism>
<evidence type="ECO:0000313" key="5">
    <source>
        <dbReference type="EMBL" id="BBH04076.1"/>
    </source>
</evidence>